<evidence type="ECO:0000256" key="3">
    <source>
        <dbReference type="ARBA" id="ARBA00022989"/>
    </source>
</evidence>
<feature type="transmembrane region" description="Helical" evidence="6">
    <location>
        <begin position="12"/>
        <end position="34"/>
    </location>
</feature>
<dbReference type="Pfam" id="PF20684">
    <property type="entry name" value="Fung_rhodopsin"/>
    <property type="match status" value="1"/>
</dbReference>
<keyword evidence="9" id="KW-1185">Reference proteome</keyword>
<comment type="caution">
    <text evidence="8">The sequence shown here is derived from an EMBL/GenBank/DDBJ whole genome shotgun (WGS) entry which is preliminary data.</text>
</comment>
<dbReference type="OrthoDB" id="5421689at2759"/>
<reference evidence="8 9" key="1">
    <citation type="submission" date="2015-05" db="EMBL/GenBank/DDBJ databases">
        <title>Distinctive expansion of gene families associated with plant cell wall degradation and secondary metabolism in the genomes of grapevine trunk pathogens.</title>
        <authorList>
            <person name="Lawrence D.P."/>
            <person name="Travadon R."/>
            <person name="Rolshausen P.E."/>
            <person name="Baumgartner K."/>
        </authorList>
    </citation>
    <scope>NUCLEOTIDE SEQUENCE [LARGE SCALE GENOMIC DNA]</scope>
    <source>
        <strain evidence="8">DA912</strain>
    </source>
</reference>
<protein>
    <submittedName>
        <fullName evidence="8">Putative integral membrane protein</fullName>
    </submittedName>
</protein>
<dbReference type="InterPro" id="IPR052337">
    <property type="entry name" value="SAT4-like"/>
</dbReference>
<evidence type="ECO:0000256" key="1">
    <source>
        <dbReference type="ARBA" id="ARBA00004141"/>
    </source>
</evidence>
<evidence type="ECO:0000313" key="8">
    <source>
        <dbReference type="EMBL" id="KKY39676.1"/>
    </source>
</evidence>
<dbReference type="STRING" id="1214573.A0A0G2G007"/>
<proteinExistence type="inferred from homology"/>
<feature type="transmembrane region" description="Helical" evidence="6">
    <location>
        <begin position="87"/>
        <end position="112"/>
    </location>
</feature>
<gene>
    <name evidence="8" type="ORF">UCDDA912_g00289</name>
</gene>
<evidence type="ECO:0000256" key="2">
    <source>
        <dbReference type="ARBA" id="ARBA00022692"/>
    </source>
</evidence>
<evidence type="ECO:0000256" key="5">
    <source>
        <dbReference type="ARBA" id="ARBA00038359"/>
    </source>
</evidence>
<comment type="similarity">
    <text evidence="5">Belongs to the SAT4 family.</text>
</comment>
<keyword evidence="2 6" id="KW-0812">Transmembrane</keyword>
<evidence type="ECO:0000256" key="4">
    <source>
        <dbReference type="ARBA" id="ARBA00023136"/>
    </source>
</evidence>
<evidence type="ECO:0000313" key="9">
    <source>
        <dbReference type="Proteomes" id="UP000034680"/>
    </source>
</evidence>
<dbReference type="AlphaFoldDB" id="A0A0G2G007"/>
<keyword evidence="4 6" id="KW-0472">Membrane</keyword>
<dbReference type="GO" id="GO:0016020">
    <property type="term" value="C:membrane"/>
    <property type="evidence" value="ECO:0007669"/>
    <property type="project" value="UniProtKB-SubCell"/>
</dbReference>
<organism evidence="8 9">
    <name type="scientific">Diaporthe ampelina</name>
    <dbReference type="NCBI Taxonomy" id="1214573"/>
    <lineage>
        <taxon>Eukaryota</taxon>
        <taxon>Fungi</taxon>
        <taxon>Dikarya</taxon>
        <taxon>Ascomycota</taxon>
        <taxon>Pezizomycotina</taxon>
        <taxon>Sordariomycetes</taxon>
        <taxon>Sordariomycetidae</taxon>
        <taxon>Diaporthales</taxon>
        <taxon>Diaporthaceae</taxon>
        <taxon>Diaporthe</taxon>
    </lineage>
</organism>
<dbReference type="InterPro" id="IPR049326">
    <property type="entry name" value="Rhodopsin_dom_fungi"/>
</dbReference>
<accession>A0A0G2G007</accession>
<dbReference type="PANTHER" id="PTHR33048:SF47">
    <property type="entry name" value="INTEGRAL MEMBRANE PROTEIN-RELATED"/>
    <property type="match status" value="1"/>
</dbReference>
<dbReference type="Proteomes" id="UP000034680">
    <property type="component" value="Unassembled WGS sequence"/>
</dbReference>
<dbReference type="EMBL" id="LCUC01000013">
    <property type="protein sequence ID" value="KKY39676.1"/>
    <property type="molecule type" value="Genomic_DNA"/>
</dbReference>
<name>A0A0G2G007_9PEZI</name>
<evidence type="ECO:0000256" key="6">
    <source>
        <dbReference type="SAM" id="Phobius"/>
    </source>
</evidence>
<feature type="transmembrane region" description="Helical" evidence="6">
    <location>
        <begin position="124"/>
        <end position="147"/>
    </location>
</feature>
<sequence length="214" mass="23319">MRAYTSLALCTLAVNWTLTILASIAVAVMYCLRFVEPSFSVRPDDFLVLVSLVVGVVLVSLSTWAVLDEGQAEHQEAVSRSQLEMAAKSILVAEALWSLVTGLLRIAACFLAHRIFSVSNVARYTTMMIMILSAGLAAASTIQIFLICRPFAAQWDPRVLGSCGDQIASFMAIESAGMLLDLGIMLVPTVNIIKLRVRMETKVQFILMFNIGAV</sequence>
<reference evidence="8 9" key="2">
    <citation type="submission" date="2015-05" db="EMBL/GenBank/DDBJ databases">
        <authorList>
            <person name="Morales-Cruz A."/>
            <person name="Amrine K.C."/>
            <person name="Cantu D."/>
        </authorList>
    </citation>
    <scope>NUCLEOTIDE SEQUENCE [LARGE SCALE GENOMIC DNA]</scope>
    <source>
        <strain evidence="8">DA912</strain>
    </source>
</reference>
<feature type="domain" description="Rhodopsin" evidence="7">
    <location>
        <begin position="40"/>
        <end position="213"/>
    </location>
</feature>
<keyword evidence="3 6" id="KW-1133">Transmembrane helix</keyword>
<evidence type="ECO:0000259" key="7">
    <source>
        <dbReference type="Pfam" id="PF20684"/>
    </source>
</evidence>
<comment type="subcellular location">
    <subcellularLocation>
        <location evidence="1">Membrane</location>
        <topology evidence="1">Multi-pass membrane protein</topology>
    </subcellularLocation>
</comment>
<feature type="transmembrane region" description="Helical" evidence="6">
    <location>
        <begin position="46"/>
        <end position="67"/>
    </location>
</feature>
<dbReference type="PANTHER" id="PTHR33048">
    <property type="entry name" value="PTH11-LIKE INTEGRAL MEMBRANE PROTEIN (AFU_ORTHOLOGUE AFUA_5G11245)"/>
    <property type="match status" value="1"/>
</dbReference>